<evidence type="ECO:0000259" key="1">
    <source>
        <dbReference type="Pfam" id="PF02627"/>
    </source>
</evidence>
<dbReference type="PANTHER" id="PTHR35446:SF3">
    <property type="entry name" value="CMD DOMAIN-CONTAINING PROTEIN"/>
    <property type="match status" value="1"/>
</dbReference>
<proteinExistence type="predicted"/>
<dbReference type="PANTHER" id="PTHR35446">
    <property type="entry name" value="SI:CH211-175M2.5"/>
    <property type="match status" value="1"/>
</dbReference>
<evidence type="ECO:0000313" key="3">
    <source>
        <dbReference type="Proteomes" id="UP001595859"/>
    </source>
</evidence>
<dbReference type="Proteomes" id="UP001595859">
    <property type="component" value="Unassembled WGS sequence"/>
</dbReference>
<name>A0ABV9S3V6_9PSEU</name>
<sequence>MFTDHTVDTAPEAARRTLAATGKKFGYLPAAVARLAGSPQLLDGFLKLSAMFETTSLDPVERETVIMTVATQHGCHVCVAMHTAALQRLGADPALVTALRAGEPLPDVRLLALREFTLTALATAGEVPDADLAAFTAAGFTPGQALEVVLGIGAYTLSTFANRLTRAPLDEPMTPFAWAPAT</sequence>
<evidence type="ECO:0000313" key="2">
    <source>
        <dbReference type="EMBL" id="MFC4855146.1"/>
    </source>
</evidence>
<dbReference type="SUPFAM" id="SSF69118">
    <property type="entry name" value="AhpD-like"/>
    <property type="match status" value="1"/>
</dbReference>
<reference evidence="3" key="1">
    <citation type="journal article" date="2019" name="Int. J. Syst. Evol. Microbiol.">
        <title>The Global Catalogue of Microorganisms (GCM) 10K type strain sequencing project: providing services to taxonomists for standard genome sequencing and annotation.</title>
        <authorList>
            <consortium name="The Broad Institute Genomics Platform"/>
            <consortium name="The Broad Institute Genome Sequencing Center for Infectious Disease"/>
            <person name="Wu L."/>
            <person name="Ma J."/>
        </authorList>
    </citation>
    <scope>NUCLEOTIDE SEQUENCE [LARGE SCALE GENOMIC DNA]</scope>
    <source>
        <strain evidence="3">ZS-22-S1</strain>
    </source>
</reference>
<feature type="domain" description="Carboxymuconolactone decarboxylase-like" evidence="1">
    <location>
        <begin position="50"/>
        <end position="94"/>
    </location>
</feature>
<dbReference type="NCBIfam" id="TIGR00778">
    <property type="entry name" value="ahpD_dom"/>
    <property type="match status" value="1"/>
</dbReference>
<organism evidence="2 3">
    <name type="scientific">Actinophytocola glycyrrhizae</name>
    <dbReference type="NCBI Taxonomy" id="2044873"/>
    <lineage>
        <taxon>Bacteria</taxon>
        <taxon>Bacillati</taxon>
        <taxon>Actinomycetota</taxon>
        <taxon>Actinomycetes</taxon>
        <taxon>Pseudonocardiales</taxon>
        <taxon>Pseudonocardiaceae</taxon>
    </lineage>
</organism>
<dbReference type="Pfam" id="PF02627">
    <property type="entry name" value="CMD"/>
    <property type="match status" value="1"/>
</dbReference>
<dbReference type="EMBL" id="JBHSIS010000007">
    <property type="protein sequence ID" value="MFC4855146.1"/>
    <property type="molecule type" value="Genomic_DNA"/>
</dbReference>
<keyword evidence="3" id="KW-1185">Reference proteome</keyword>
<dbReference type="InterPro" id="IPR029032">
    <property type="entry name" value="AhpD-like"/>
</dbReference>
<dbReference type="RefSeq" id="WP_378057094.1">
    <property type="nucleotide sequence ID" value="NZ_JBHSIS010000007.1"/>
</dbReference>
<accession>A0ABV9S3V6</accession>
<dbReference type="InterPro" id="IPR003779">
    <property type="entry name" value="CMD-like"/>
</dbReference>
<gene>
    <name evidence="2" type="ORF">ACFPCV_16690</name>
</gene>
<protein>
    <submittedName>
        <fullName evidence="2">Carboxymuconolactone decarboxylase family protein</fullName>
    </submittedName>
</protein>
<dbReference type="Gene3D" id="1.20.1290.10">
    <property type="entry name" value="AhpD-like"/>
    <property type="match status" value="1"/>
</dbReference>
<comment type="caution">
    <text evidence="2">The sequence shown here is derived from an EMBL/GenBank/DDBJ whole genome shotgun (WGS) entry which is preliminary data.</text>
</comment>
<dbReference type="InterPro" id="IPR004675">
    <property type="entry name" value="AhpD_core"/>
</dbReference>